<gene>
    <name evidence="2" type="ORF">CA2015_2617</name>
</gene>
<feature type="compositionally biased region" description="Basic and acidic residues" evidence="1">
    <location>
        <begin position="103"/>
        <end position="114"/>
    </location>
</feature>
<dbReference type="AlphaFoldDB" id="A0A0H4PGT0"/>
<dbReference type="PATRIC" id="fig|320787.5.peg.2864"/>
<feature type="compositionally biased region" description="Acidic residues" evidence="1">
    <location>
        <begin position="84"/>
        <end position="94"/>
    </location>
</feature>
<dbReference type="RefSeq" id="WP_048642305.1">
    <property type="nucleotide sequence ID" value="NZ_CAXBGM010000058.1"/>
</dbReference>
<reference evidence="2 3" key="1">
    <citation type="submission" date="2015-07" db="EMBL/GenBank/DDBJ databases">
        <authorList>
            <person name="Kim K.M."/>
        </authorList>
    </citation>
    <scope>NUCLEOTIDE SEQUENCE [LARGE SCALE GENOMIC DNA]</scope>
    <source>
        <strain evidence="2 3">KCTC 12363</strain>
    </source>
</reference>
<evidence type="ECO:0000313" key="2">
    <source>
        <dbReference type="EMBL" id="AKP52028.1"/>
    </source>
</evidence>
<feature type="compositionally biased region" description="Acidic residues" evidence="1">
    <location>
        <begin position="115"/>
        <end position="132"/>
    </location>
</feature>
<feature type="compositionally biased region" description="Basic and acidic residues" evidence="1">
    <location>
        <begin position="156"/>
        <end position="166"/>
    </location>
</feature>
<dbReference type="OrthoDB" id="983202at2"/>
<organism evidence="2 3">
    <name type="scientific">Cyclobacterium amurskyense</name>
    <dbReference type="NCBI Taxonomy" id="320787"/>
    <lineage>
        <taxon>Bacteria</taxon>
        <taxon>Pseudomonadati</taxon>
        <taxon>Bacteroidota</taxon>
        <taxon>Cytophagia</taxon>
        <taxon>Cytophagales</taxon>
        <taxon>Cyclobacteriaceae</taxon>
        <taxon>Cyclobacterium</taxon>
    </lineage>
</organism>
<sequence length="213" mass="24957">MKSINKLFLIILPLIVLLPYEGKSQSQADYFNKAARQYVNDDIQGTSQLLAEGLEKYPQDAKLNALWEKLKKDQEEQEKKDQENQDQQDQEQQEQEQNQDQQEQEKQDSEKQENGEGEEQTPEDGADESDEMEEKRGEKTEENENSEEQNSMESDLSEREKAMEELKQRLEQMNITPEQAAQILDAMNSNELRYIQQNKKKPTQQPKRGLPDY</sequence>
<feature type="region of interest" description="Disordered" evidence="1">
    <location>
        <begin position="192"/>
        <end position="213"/>
    </location>
</feature>
<evidence type="ECO:0000313" key="3">
    <source>
        <dbReference type="Proteomes" id="UP000036520"/>
    </source>
</evidence>
<dbReference type="STRING" id="320787.CA2015_2617"/>
<dbReference type="EMBL" id="CP012040">
    <property type="protein sequence ID" value="AKP52028.1"/>
    <property type="molecule type" value="Genomic_DNA"/>
</dbReference>
<name>A0A0H4PGT0_9BACT</name>
<feature type="region of interest" description="Disordered" evidence="1">
    <location>
        <begin position="68"/>
        <end position="166"/>
    </location>
</feature>
<evidence type="ECO:0000256" key="1">
    <source>
        <dbReference type="SAM" id="MobiDB-lite"/>
    </source>
</evidence>
<dbReference type="KEGG" id="camu:CA2015_2617"/>
<proteinExistence type="predicted"/>
<feature type="compositionally biased region" description="Basic and acidic residues" evidence="1">
    <location>
        <begin position="133"/>
        <end position="142"/>
    </location>
</feature>
<accession>A0A0H4PGT0</accession>
<dbReference type="Proteomes" id="UP000036520">
    <property type="component" value="Chromosome"/>
</dbReference>
<keyword evidence="3" id="KW-1185">Reference proteome</keyword>
<feature type="compositionally biased region" description="Basic and acidic residues" evidence="1">
    <location>
        <begin position="68"/>
        <end position="83"/>
    </location>
</feature>
<protein>
    <submittedName>
        <fullName evidence="2">Uncharacterized protein</fullName>
    </submittedName>
</protein>